<organism evidence="3 4">
    <name type="scientific">Nocardioides acrostichi</name>
    <dbReference type="NCBI Taxonomy" id="2784339"/>
    <lineage>
        <taxon>Bacteria</taxon>
        <taxon>Bacillati</taxon>
        <taxon>Actinomycetota</taxon>
        <taxon>Actinomycetes</taxon>
        <taxon>Propionibacteriales</taxon>
        <taxon>Nocardioidaceae</taxon>
        <taxon>Nocardioides</taxon>
    </lineage>
</organism>
<gene>
    <name evidence="3" type="ORF">ISG29_07225</name>
</gene>
<protein>
    <recommendedName>
        <fullName evidence="5">Lipoprotein</fullName>
    </recommendedName>
</protein>
<dbReference type="RefSeq" id="WP_194502689.1">
    <property type="nucleotide sequence ID" value="NZ_JADIVZ010000002.1"/>
</dbReference>
<reference evidence="3" key="1">
    <citation type="submission" date="2020-11" db="EMBL/GenBank/DDBJ databases">
        <title>Nocardioides sp. CBS4Y-1, whole genome shotgun sequence.</title>
        <authorList>
            <person name="Tuo L."/>
        </authorList>
    </citation>
    <scope>NUCLEOTIDE SEQUENCE</scope>
    <source>
        <strain evidence="3">CBS4Y-1</strain>
    </source>
</reference>
<evidence type="ECO:0000256" key="2">
    <source>
        <dbReference type="SAM" id="SignalP"/>
    </source>
</evidence>
<feature type="compositionally biased region" description="Acidic residues" evidence="1">
    <location>
        <begin position="169"/>
        <end position="182"/>
    </location>
</feature>
<evidence type="ECO:0000313" key="3">
    <source>
        <dbReference type="EMBL" id="MBF4161480.1"/>
    </source>
</evidence>
<keyword evidence="4" id="KW-1185">Reference proteome</keyword>
<dbReference type="Proteomes" id="UP000656804">
    <property type="component" value="Unassembled WGS sequence"/>
</dbReference>
<evidence type="ECO:0000313" key="4">
    <source>
        <dbReference type="Proteomes" id="UP000656804"/>
    </source>
</evidence>
<accession>A0A930Y5Q0</accession>
<dbReference type="PROSITE" id="PS51257">
    <property type="entry name" value="PROKAR_LIPOPROTEIN"/>
    <property type="match status" value="1"/>
</dbReference>
<feature type="compositionally biased region" description="Basic and acidic residues" evidence="1">
    <location>
        <begin position="198"/>
        <end position="207"/>
    </location>
</feature>
<evidence type="ECO:0000256" key="1">
    <source>
        <dbReference type="SAM" id="MobiDB-lite"/>
    </source>
</evidence>
<dbReference type="AlphaFoldDB" id="A0A930Y5Q0"/>
<feature type="region of interest" description="Disordered" evidence="1">
    <location>
        <begin position="154"/>
        <end position="207"/>
    </location>
</feature>
<keyword evidence="2" id="KW-0732">Signal</keyword>
<proteinExistence type="predicted"/>
<evidence type="ECO:0008006" key="5">
    <source>
        <dbReference type="Google" id="ProtNLM"/>
    </source>
</evidence>
<feature type="chain" id="PRO_5037757974" description="Lipoprotein" evidence="2">
    <location>
        <begin position="29"/>
        <end position="207"/>
    </location>
</feature>
<sequence length="207" mass="21480">MHLRRKLALATVVLALAPVLSSCGFGVATERVYTPAAGPINRDGEVDVLSAVIVSGSPGEGTFVAGLSNKSGDQSISLTSFAPVDSGAFTASSFEPRSIPPLGYANLSDPDQGIGVIGDFVAGDFIPVELTFDNGQTTRMDIPVVRECDMWAGHDTAKKPGNATRQDADASEADADAGDLYECDALPPVTDFGGETSDETHSEGDQE</sequence>
<name>A0A930Y5Q0_9ACTN</name>
<comment type="caution">
    <text evidence="3">The sequence shown here is derived from an EMBL/GenBank/DDBJ whole genome shotgun (WGS) entry which is preliminary data.</text>
</comment>
<feature type="signal peptide" evidence="2">
    <location>
        <begin position="1"/>
        <end position="28"/>
    </location>
</feature>
<dbReference type="EMBL" id="JADIVZ010000002">
    <property type="protein sequence ID" value="MBF4161480.1"/>
    <property type="molecule type" value="Genomic_DNA"/>
</dbReference>